<accession>A0A373A2T1</accession>
<sequence>MDPFNRPTTPPEWLDWLYGKLTRNWAAGQRFTNYYEGNHELMRFAQAQYSNAFGEIFNKWADNFCGLVVDSANERMRVEGFRMTDDPSADRDAQEIWQRNHMDADSNAAHLGAMVTGASFAVVWADSDGRPTITAESSENIAVQFKPGSKRDIEVSAKFTTDDWGRQTATLWTDTKVYTFDNVKGEWVNPKVGRNPLGINPVIPLINRNRLAAPNLWHPYSDLHDIIPIQDAINKTVQDAIVASEYAAFPQRYVTGMEITEDENGNPVAPFQVAVDKLLQAEDPDTRFGSFEAANLANYCVLIDKLVANMAAKAKLPFHYFLSGGMIPSGDAIASAEAGLISKTRERMLHFGEGWERAMRLAFKVLGDPRQDAFQAETIWADPEIRTEAQHIDALIKQSALGIPRQALWEKAGYTPPQIQRFNRMLAEQEELLHRYPAMLGPSKGGVDLAGLAQKAPQGNSGNVNRKLAEAGGSVATATKAAGSSSTRPRSAPAKNRRPKNKPA</sequence>
<comment type="caution">
    <text evidence="2">The sequence shown here is derived from an EMBL/GenBank/DDBJ whole genome shotgun (WGS) entry which is preliminary data.</text>
</comment>
<feature type="compositionally biased region" description="Low complexity" evidence="1">
    <location>
        <begin position="471"/>
        <end position="487"/>
    </location>
</feature>
<dbReference type="InterPro" id="IPR021145">
    <property type="entry name" value="Portal_protein_SPP1_Gp6-like"/>
</dbReference>
<evidence type="ECO:0000256" key="1">
    <source>
        <dbReference type="SAM" id="MobiDB-lite"/>
    </source>
</evidence>
<feature type="compositionally biased region" description="Basic residues" evidence="1">
    <location>
        <begin position="495"/>
        <end position="504"/>
    </location>
</feature>
<organism evidence="2 3">
    <name type="scientific">Kitasatospora xanthocidica</name>
    <dbReference type="NCBI Taxonomy" id="83382"/>
    <lineage>
        <taxon>Bacteria</taxon>
        <taxon>Bacillati</taxon>
        <taxon>Actinomycetota</taxon>
        <taxon>Actinomycetes</taxon>
        <taxon>Kitasatosporales</taxon>
        <taxon>Streptomycetaceae</taxon>
        <taxon>Kitasatospora</taxon>
    </lineage>
</organism>
<evidence type="ECO:0000313" key="3">
    <source>
        <dbReference type="Proteomes" id="UP000263377"/>
    </source>
</evidence>
<gene>
    <name evidence="2" type="ORF">DR950_36145</name>
</gene>
<dbReference type="EMBL" id="QVIG01000001">
    <property type="protein sequence ID" value="RGD62468.1"/>
    <property type="molecule type" value="Genomic_DNA"/>
</dbReference>
<protein>
    <submittedName>
        <fullName evidence="2">Phage portal protein</fullName>
    </submittedName>
</protein>
<reference evidence="2 3" key="1">
    <citation type="submission" date="2018-08" db="EMBL/GenBank/DDBJ databases">
        <title>Diversity &amp; Physiological Properties of Lignin-Decomposing Actinobacteria from Soil.</title>
        <authorList>
            <person name="Roh S.G."/>
            <person name="Kim S.B."/>
        </authorList>
    </citation>
    <scope>NUCLEOTIDE SEQUENCE [LARGE SCALE GENOMIC DNA]</scope>
    <source>
        <strain evidence="2 3">MMS17-GH009</strain>
    </source>
</reference>
<dbReference type="Pfam" id="PF05133">
    <property type="entry name" value="SPP1_portal"/>
    <property type="match status" value="1"/>
</dbReference>
<dbReference type="RefSeq" id="WP_117490945.1">
    <property type="nucleotide sequence ID" value="NZ_QVIG01000001.1"/>
</dbReference>
<proteinExistence type="predicted"/>
<name>A0A373A2T1_9ACTN</name>
<dbReference type="AlphaFoldDB" id="A0A373A2T1"/>
<dbReference type="Proteomes" id="UP000263377">
    <property type="component" value="Unassembled WGS sequence"/>
</dbReference>
<feature type="region of interest" description="Disordered" evidence="1">
    <location>
        <begin position="453"/>
        <end position="504"/>
    </location>
</feature>
<evidence type="ECO:0000313" key="2">
    <source>
        <dbReference type="EMBL" id="RGD62468.1"/>
    </source>
</evidence>
<keyword evidence="3" id="KW-1185">Reference proteome</keyword>